<keyword evidence="3" id="KW-1185">Reference proteome</keyword>
<proteinExistence type="predicted"/>
<feature type="region of interest" description="Disordered" evidence="1">
    <location>
        <begin position="40"/>
        <end position="60"/>
    </location>
</feature>
<dbReference type="Proteomes" id="UP000499080">
    <property type="component" value="Unassembled WGS sequence"/>
</dbReference>
<evidence type="ECO:0000313" key="3">
    <source>
        <dbReference type="Proteomes" id="UP000499080"/>
    </source>
</evidence>
<comment type="caution">
    <text evidence="2">The sequence shown here is derived from an EMBL/GenBank/DDBJ whole genome shotgun (WGS) entry which is preliminary data.</text>
</comment>
<reference evidence="2 3" key="1">
    <citation type="journal article" date="2019" name="Sci. Rep.">
        <title>Orb-weaving spider Araneus ventricosus genome elucidates the spidroin gene catalogue.</title>
        <authorList>
            <person name="Kono N."/>
            <person name="Nakamura H."/>
            <person name="Ohtoshi R."/>
            <person name="Moran D.A.P."/>
            <person name="Shinohara A."/>
            <person name="Yoshida Y."/>
            <person name="Fujiwara M."/>
            <person name="Mori M."/>
            <person name="Tomita M."/>
            <person name="Arakawa K."/>
        </authorList>
    </citation>
    <scope>NUCLEOTIDE SEQUENCE [LARGE SCALE GENOMIC DNA]</scope>
</reference>
<accession>A0A4Y1ZXL5</accession>
<name>A0A4Y1ZXL5_ARAVE</name>
<dbReference type="AlphaFoldDB" id="A0A4Y1ZXL5"/>
<gene>
    <name evidence="2" type="ORF">AVEN_49660_1</name>
</gene>
<sequence length="96" mass="11090">MLSVSHYTQLRSGQDFSLRSRLTTFKRECYTSDAPRNFESPFSPNFHDAPTPGHSTPKGRFRLHQDYFHDGFRYNLCSNPPSLVLKPSLPSAYKNH</sequence>
<dbReference type="EMBL" id="BGPR01078812">
    <property type="protein sequence ID" value="GBL71896.1"/>
    <property type="molecule type" value="Genomic_DNA"/>
</dbReference>
<evidence type="ECO:0000313" key="2">
    <source>
        <dbReference type="EMBL" id="GBL71896.1"/>
    </source>
</evidence>
<evidence type="ECO:0000256" key="1">
    <source>
        <dbReference type="SAM" id="MobiDB-lite"/>
    </source>
</evidence>
<protein>
    <submittedName>
        <fullName evidence="2">Uncharacterized protein</fullName>
    </submittedName>
</protein>
<organism evidence="2 3">
    <name type="scientific">Araneus ventricosus</name>
    <name type="common">Orbweaver spider</name>
    <name type="synonym">Epeira ventricosa</name>
    <dbReference type="NCBI Taxonomy" id="182803"/>
    <lineage>
        <taxon>Eukaryota</taxon>
        <taxon>Metazoa</taxon>
        <taxon>Ecdysozoa</taxon>
        <taxon>Arthropoda</taxon>
        <taxon>Chelicerata</taxon>
        <taxon>Arachnida</taxon>
        <taxon>Araneae</taxon>
        <taxon>Araneomorphae</taxon>
        <taxon>Entelegynae</taxon>
        <taxon>Araneoidea</taxon>
        <taxon>Araneidae</taxon>
        <taxon>Araneus</taxon>
    </lineage>
</organism>